<gene>
    <name evidence="10" type="primary">LOC106050317</name>
</gene>
<keyword evidence="3 6" id="KW-0238">DNA-binding</keyword>
<feature type="DNA-binding region" description="Homeobox" evidence="6">
    <location>
        <begin position="172"/>
        <end position="234"/>
    </location>
</feature>
<evidence type="ECO:0000256" key="2">
    <source>
        <dbReference type="ARBA" id="ARBA00008446"/>
    </source>
</evidence>
<dbReference type="GO" id="GO:0000981">
    <property type="term" value="F:DNA-binding transcription factor activity, RNA polymerase II-specific"/>
    <property type="evidence" value="ECO:0007669"/>
    <property type="project" value="InterPro"/>
</dbReference>
<feature type="compositionally biased region" description="Polar residues" evidence="7">
    <location>
        <begin position="379"/>
        <end position="388"/>
    </location>
</feature>
<evidence type="ECO:0000256" key="5">
    <source>
        <dbReference type="ARBA" id="ARBA00023242"/>
    </source>
</evidence>
<evidence type="ECO:0000313" key="9">
    <source>
        <dbReference type="Proteomes" id="UP001165740"/>
    </source>
</evidence>
<dbReference type="GeneID" id="106050317"/>
<evidence type="ECO:0000256" key="1">
    <source>
        <dbReference type="ARBA" id="ARBA00004123"/>
    </source>
</evidence>
<proteinExistence type="inferred from homology"/>
<keyword evidence="4 6" id="KW-0371">Homeobox</keyword>
<evidence type="ECO:0000256" key="6">
    <source>
        <dbReference type="PROSITE-ProRule" id="PRU00108"/>
    </source>
</evidence>
<accession>A0A9W3AZ16</accession>
<keyword evidence="5 6" id="KW-0539">Nucleus</keyword>
<dbReference type="GO" id="GO:0030182">
    <property type="term" value="P:neuron differentiation"/>
    <property type="evidence" value="ECO:0007669"/>
    <property type="project" value="TreeGrafter"/>
</dbReference>
<evidence type="ECO:0000313" key="10">
    <source>
        <dbReference type="RefSeq" id="XP_055892459.1"/>
    </source>
</evidence>
<feature type="compositionally biased region" description="Acidic residues" evidence="7">
    <location>
        <begin position="246"/>
        <end position="258"/>
    </location>
</feature>
<dbReference type="Proteomes" id="UP001165740">
    <property type="component" value="Chromosome 7"/>
</dbReference>
<sequence>MISTDRLNMSYGHLAAAFPVGSPGLPTPPQVNGSPSPPTSTARTGTGASSGGAVGSTGTQHCCENGRPVMTDPHTGQSVCSCQYSSALLSSYSRLPLTSNLFGPGGSYSAGSQSPYMPLGAEGSAFYTPLGANGSNIRDGSDAWRSLTQPSLYDTSAMGFYPYGPGYGGLDLNARRKNATRESTNTLKAWLQEHIKNPYPTKGEKIMLAIITKMTLTQVSTWFANARRRLKKENKMTWSPRNRSEDGDDDDDDDNSDCGDDKKNHNNNNKEHNKDEHIDVGTDCSEPSKHADKRADAKTKAHDSEVSHCRLSPELPRGPAYIAGDHSQVDLDAGKPKIWSVTDFLSSGQHNPKDALGLSFGKMDGMKGSSADPGGMSLQDASRSNAMSGRTPVAPNGLSPVSSAQSHHISAYQTPLGYGGGSYPYSLSSYGGGKLLRPSVSSAVSRFNPFPPVRSLGMDSPYISRRDVGLAREGE</sequence>
<dbReference type="GO" id="GO:0000978">
    <property type="term" value="F:RNA polymerase II cis-regulatory region sequence-specific DNA binding"/>
    <property type="evidence" value="ECO:0007669"/>
    <property type="project" value="TreeGrafter"/>
</dbReference>
<feature type="region of interest" description="Disordered" evidence="7">
    <location>
        <begin position="368"/>
        <end position="391"/>
    </location>
</feature>
<evidence type="ECO:0000256" key="7">
    <source>
        <dbReference type="SAM" id="MobiDB-lite"/>
    </source>
</evidence>
<name>A0A9W3AZ16_BIOGL</name>
<dbReference type="OrthoDB" id="5399138at2759"/>
<organism evidence="9 10">
    <name type="scientific">Biomphalaria glabrata</name>
    <name type="common">Bloodfluke planorb</name>
    <name type="synonym">Freshwater snail</name>
    <dbReference type="NCBI Taxonomy" id="6526"/>
    <lineage>
        <taxon>Eukaryota</taxon>
        <taxon>Metazoa</taxon>
        <taxon>Spiralia</taxon>
        <taxon>Lophotrochozoa</taxon>
        <taxon>Mollusca</taxon>
        <taxon>Gastropoda</taxon>
        <taxon>Heterobranchia</taxon>
        <taxon>Euthyneura</taxon>
        <taxon>Panpulmonata</taxon>
        <taxon>Hygrophila</taxon>
        <taxon>Lymnaeoidea</taxon>
        <taxon>Planorbidae</taxon>
        <taxon>Biomphalaria</taxon>
    </lineage>
</organism>
<dbReference type="InterPro" id="IPR001356">
    <property type="entry name" value="HD"/>
</dbReference>
<dbReference type="GO" id="GO:0048468">
    <property type="term" value="P:cell development"/>
    <property type="evidence" value="ECO:0007669"/>
    <property type="project" value="TreeGrafter"/>
</dbReference>
<dbReference type="PROSITE" id="PS50071">
    <property type="entry name" value="HOMEOBOX_2"/>
    <property type="match status" value="1"/>
</dbReference>
<dbReference type="SMART" id="SM00389">
    <property type="entry name" value="HOX"/>
    <property type="match status" value="1"/>
</dbReference>
<evidence type="ECO:0000256" key="3">
    <source>
        <dbReference type="ARBA" id="ARBA00023125"/>
    </source>
</evidence>
<feature type="region of interest" description="Disordered" evidence="7">
    <location>
        <begin position="21"/>
        <end position="57"/>
    </location>
</feature>
<comment type="subcellular location">
    <subcellularLocation>
        <location evidence="1 6">Nucleus</location>
    </subcellularLocation>
</comment>
<dbReference type="RefSeq" id="XP_055892459.1">
    <property type="nucleotide sequence ID" value="XM_056036484.1"/>
</dbReference>
<feature type="domain" description="Homeobox" evidence="8">
    <location>
        <begin position="170"/>
        <end position="233"/>
    </location>
</feature>
<dbReference type="PANTHER" id="PTHR11211">
    <property type="entry name" value="IROQUOIS-CLASS HOMEODOMAIN PROTEIN IRX"/>
    <property type="match status" value="1"/>
</dbReference>
<feature type="compositionally biased region" description="Basic and acidic residues" evidence="7">
    <location>
        <begin position="259"/>
        <end position="308"/>
    </location>
</feature>
<dbReference type="Pfam" id="PF05920">
    <property type="entry name" value="Homeobox_KN"/>
    <property type="match status" value="1"/>
</dbReference>
<dbReference type="Gene3D" id="1.10.10.60">
    <property type="entry name" value="Homeodomain-like"/>
    <property type="match status" value="1"/>
</dbReference>
<evidence type="ECO:0000256" key="4">
    <source>
        <dbReference type="ARBA" id="ARBA00023155"/>
    </source>
</evidence>
<dbReference type="GO" id="GO:0005634">
    <property type="term" value="C:nucleus"/>
    <property type="evidence" value="ECO:0007669"/>
    <property type="project" value="UniProtKB-SubCell"/>
</dbReference>
<dbReference type="OMA" id="QQKPKIW"/>
<comment type="similarity">
    <text evidence="2">Belongs to the TALE/IRO homeobox family.</text>
</comment>
<dbReference type="SUPFAM" id="SSF46689">
    <property type="entry name" value="Homeodomain-like"/>
    <property type="match status" value="1"/>
</dbReference>
<dbReference type="PANTHER" id="PTHR11211:SF40">
    <property type="entry name" value="MIRROR, ISOFORM C"/>
    <property type="match status" value="1"/>
</dbReference>
<dbReference type="AlphaFoldDB" id="A0A9W3AZ16"/>
<feature type="region of interest" description="Disordered" evidence="7">
    <location>
        <begin position="234"/>
        <end position="323"/>
    </location>
</feature>
<reference evidence="10" key="1">
    <citation type="submission" date="2025-08" db="UniProtKB">
        <authorList>
            <consortium name="RefSeq"/>
        </authorList>
    </citation>
    <scope>IDENTIFICATION</scope>
</reference>
<keyword evidence="9" id="KW-1185">Reference proteome</keyword>
<dbReference type="InterPro" id="IPR008422">
    <property type="entry name" value="KN_HD"/>
</dbReference>
<dbReference type="InterPro" id="IPR017970">
    <property type="entry name" value="Homeobox_CS"/>
</dbReference>
<evidence type="ECO:0000259" key="8">
    <source>
        <dbReference type="PROSITE" id="PS50071"/>
    </source>
</evidence>
<dbReference type="FunFam" id="1.10.10.60:FF:000003">
    <property type="entry name" value="Iroquois-class homeobox protein IRX"/>
    <property type="match status" value="1"/>
</dbReference>
<dbReference type="InterPro" id="IPR009057">
    <property type="entry name" value="Homeodomain-like_sf"/>
</dbReference>
<dbReference type="PROSITE" id="PS00027">
    <property type="entry name" value="HOMEOBOX_1"/>
    <property type="match status" value="1"/>
</dbReference>
<protein>
    <submittedName>
        <fullName evidence="10">Homeobox protein caupolican-like</fullName>
    </submittedName>
</protein>
<dbReference type="CDD" id="cd00086">
    <property type="entry name" value="homeodomain"/>
    <property type="match status" value="1"/>
</dbReference>